<dbReference type="InterPro" id="IPR007714">
    <property type="entry name" value="CFA20_dom"/>
</dbReference>
<protein>
    <submittedName>
        <fullName evidence="2">UPF0468 protein CG5343-like protein</fullName>
    </submittedName>
</protein>
<gene>
    <name evidence="2" type="ORF">SYNPS1DRAFT_29807</name>
</gene>
<dbReference type="InterPro" id="IPR040441">
    <property type="entry name" value="CFA20/CFAP20DC"/>
</dbReference>
<keyword evidence="3" id="KW-1185">Reference proteome</keyword>
<sequence length="195" mass="22521">MDIHAHREHPLEIWQCVAPTLSTSSDTIRPGDENDSIQFVEDDAVEGRVLQLWSPDSRRVFVACPAVALDRSLGIRLPFAILLVRNMDKYVSLEIGVRDQRGSVRRFRLANYQREAHTTDELCMLPLQLDSGWNQLRIDLPHLVQRGYGGTFAECIYVRVHASCRLKRIYFTDQLLAEEQLPPEFKLYRKEDPSN</sequence>
<dbReference type="OrthoDB" id="7486196at2759"/>
<dbReference type="AlphaFoldDB" id="A0A4P9YWG2"/>
<dbReference type="EMBL" id="KZ990228">
    <property type="protein sequence ID" value="RKP24433.1"/>
    <property type="molecule type" value="Genomic_DNA"/>
</dbReference>
<dbReference type="Proteomes" id="UP000278143">
    <property type="component" value="Unassembled WGS sequence"/>
</dbReference>
<feature type="domain" description="CFA20" evidence="1">
    <location>
        <begin position="33"/>
        <end position="188"/>
    </location>
</feature>
<dbReference type="PANTHER" id="PTHR12458">
    <property type="entry name" value="ORF PROTEIN"/>
    <property type="match status" value="1"/>
</dbReference>
<evidence type="ECO:0000259" key="1">
    <source>
        <dbReference type="Pfam" id="PF05018"/>
    </source>
</evidence>
<proteinExistence type="predicted"/>
<dbReference type="Pfam" id="PF05018">
    <property type="entry name" value="CFA20_dom"/>
    <property type="match status" value="1"/>
</dbReference>
<evidence type="ECO:0000313" key="2">
    <source>
        <dbReference type="EMBL" id="RKP24433.1"/>
    </source>
</evidence>
<evidence type="ECO:0000313" key="3">
    <source>
        <dbReference type="Proteomes" id="UP000278143"/>
    </source>
</evidence>
<accession>A0A4P9YWG2</accession>
<organism evidence="2 3">
    <name type="scientific">Syncephalis pseudoplumigaleata</name>
    <dbReference type="NCBI Taxonomy" id="1712513"/>
    <lineage>
        <taxon>Eukaryota</taxon>
        <taxon>Fungi</taxon>
        <taxon>Fungi incertae sedis</taxon>
        <taxon>Zoopagomycota</taxon>
        <taxon>Zoopagomycotina</taxon>
        <taxon>Zoopagomycetes</taxon>
        <taxon>Zoopagales</taxon>
        <taxon>Piptocephalidaceae</taxon>
        <taxon>Syncephalis</taxon>
    </lineage>
</organism>
<name>A0A4P9YWG2_9FUNG</name>
<reference evidence="3" key="1">
    <citation type="journal article" date="2018" name="Nat. Microbiol.">
        <title>Leveraging single-cell genomics to expand the fungal tree of life.</title>
        <authorList>
            <person name="Ahrendt S.R."/>
            <person name="Quandt C.A."/>
            <person name="Ciobanu D."/>
            <person name="Clum A."/>
            <person name="Salamov A."/>
            <person name="Andreopoulos B."/>
            <person name="Cheng J.F."/>
            <person name="Woyke T."/>
            <person name="Pelin A."/>
            <person name="Henrissat B."/>
            <person name="Reynolds N.K."/>
            <person name="Benny G.L."/>
            <person name="Smith M.E."/>
            <person name="James T.Y."/>
            <person name="Grigoriev I.V."/>
        </authorList>
    </citation>
    <scope>NUCLEOTIDE SEQUENCE [LARGE SCALE GENOMIC DNA]</scope>
    <source>
        <strain evidence="3">Benny S71-1</strain>
    </source>
</reference>